<evidence type="ECO:0000256" key="2">
    <source>
        <dbReference type="ARBA" id="ARBA00022475"/>
    </source>
</evidence>
<dbReference type="InterPro" id="IPR046342">
    <property type="entry name" value="CBS_dom_sf"/>
</dbReference>
<evidence type="ECO:0000256" key="8">
    <source>
        <dbReference type="PROSITE-ProRule" id="PRU00703"/>
    </source>
</evidence>
<protein>
    <submittedName>
        <fullName evidence="13">Hemolysin domain-containing protein</fullName>
    </submittedName>
</protein>
<dbReference type="SUPFAM" id="SSF54631">
    <property type="entry name" value="CBS-domain pair"/>
    <property type="match status" value="1"/>
</dbReference>
<dbReference type="AlphaFoldDB" id="A0A2X3BBG4"/>
<evidence type="ECO:0000256" key="6">
    <source>
        <dbReference type="ARBA" id="ARBA00023122"/>
    </source>
</evidence>
<dbReference type="InterPro" id="IPR005170">
    <property type="entry name" value="Transptr-assoc_dom"/>
</dbReference>
<dbReference type="RefSeq" id="WP_023949776.1">
    <property type="nucleotide sequence ID" value="NZ_UAWL01000006.1"/>
</dbReference>
<dbReference type="PANTHER" id="PTHR43099">
    <property type="entry name" value="UPF0053 PROTEIN YRKA"/>
    <property type="match status" value="1"/>
</dbReference>
<dbReference type="SMART" id="SM01091">
    <property type="entry name" value="CorC_HlyC"/>
    <property type="match status" value="1"/>
</dbReference>
<evidence type="ECO:0000313" key="14">
    <source>
        <dbReference type="Proteomes" id="UP000250166"/>
    </source>
</evidence>
<feature type="domain" description="CBS" evidence="11">
    <location>
        <begin position="289"/>
        <end position="346"/>
    </location>
</feature>
<evidence type="ECO:0000256" key="7">
    <source>
        <dbReference type="ARBA" id="ARBA00023136"/>
    </source>
</evidence>
<dbReference type="InterPro" id="IPR000644">
    <property type="entry name" value="CBS_dom"/>
</dbReference>
<keyword evidence="2" id="KW-1003">Cell membrane</keyword>
<dbReference type="EMBL" id="UAWL01000006">
    <property type="protein sequence ID" value="SQB98231.1"/>
    <property type="molecule type" value="Genomic_DNA"/>
</dbReference>
<sequence>MDPYHSVLMLALALFFVLLNAFFVVAEFAIVKVRKTRLEELSKNNQVAKLTLEITKKLDSYLSATQLGITLSSLALGWLGEPALARIIAIPFYGILEEDSLIVHTISFVLAFTIITLFHVVLGEIVPKSIAIAKTEKSALVISYPLYYFSIIFYPIIKLFDLLAQFVLRRIGIQPTKEEENAHSEEEIKIIVGESLRGGFIDSFESEIIKNAVDFSETMAKEIMTPRKDMVCLNAESSYQENLSIVTQTNYTRYPYCRGNKDNIIGMIHIRDLLISRINQSEEVNLEKIIRKMIIVPETALISDILKRMNKEQIHTALIIDEYGGTAGLLTMEDIIEEIMGDINDEHDPNNQNVFQIDEDTYELDGILDLESVEKLMNVTFDEECEQVTIGGYAFNMLGRLPVVGDVVQDKQLEFTILEMDGARIKRLKVKKLQPKVESMES</sequence>
<dbReference type="PROSITE" id="PS51371">
    <property type="entry name" value="CBS"/>
    <property type="match status" value="2"/>
</dbReference>
<comment type="subcellular location">
    <subcellularLocation>
        <location evidence="1">Cell membrane</location>
        <topology evidence="1">Multi-pass membrane protein</topology>
    </subcellularLocation>
</comment>
<keyword evidence="4" id="KW-0677">Repeat</keyword>
<keyword evidence="6 8" id="KW-0129">CBS domain</keyword>
<name>A0A2X3BBG4_9HELI</name>
<dbReference type="InterPro" id="IPR036318">
    <property type="entry name" value="FAD-bd_PCMH-like_sf"/>
</dbReference>
<dbReference type="InterPro" id="IPR002550">
    <property type="entry name" value="CNNM"/>
</dbReference>
<dbReference type="SUPFAM" id="SSF56176">
    <property type="entry name" value="FAD-binding/transporter-associated domain-like"/>
    <property type="match status" value="1"/>
</dbReference>
<keyword evidence="5 9" id="KW-1133">Transmembrane helix</keyword>
<feature type="transmembrane region" description="Helical" evidence="10">
    <location>
        <begin position="138"/>
        <end position="157"/>
    </location>
</feature>
<dbReference type="GO" id="GO:0050660">
    <property type="term" value="F:flavin adenine dinucleotide binding"/>
    <property type="evidence" value="ECO:0007669"/>
    <property type="project" value="InterPro"/>
</dbReference>
<keyword evidence="7 9" id="KW-0472">Membrane</keyword>
<feature type="transmembrane region" description="Helical" evidence="10">
    <location>
        <begin position="6"/>
        <end position="31"/>
    </location>
</feature>
<proteinExistence type="predicted"/>
<dbReference type="InterPro" id="IPR016169">
    <property type="entry name" value="FAD-bd_PCMH_sub2"/>
</dbReference>
<evidence type="ECO:0000256" key="1">
    <source>
        <dbReference type="ARBA" id="ARBA00004651"/>
    </source>
</evidence>
<dbReference type="CDD" id="cd04590">
    <property type="entry name" value="CBS_pair_CorC_HlyC_assoc"/>
    <property type="match status" value="1"/>
</dbReference>
<gene>
    <name evidence="13" type="primary">ytfL</name>
    <name evidence="13" type="ORF">NCTC13102_00688</name>
</gene>
<evidence type="ECO:0000256" key="4">
    <source>
        <dbReference type="ARBA" id="ARBA00022737"/>
    </source>
</evidence>
<dbReference type="Pfam" id="PF00571">
    <property type="entry name" value="CBS"/>
    <property type="match status" value="2"/>
</dbReference>
<organism evidence="13 14">
    <name type="scientific">Helicobacter fennelliae</name>
    <dbReference type="NCBI Taxonomy" id="215"/>
    <lineage>
        <taxon>Bacteria</taxon>
        <taxon>Pseudomonadati</taxon>
        <taxon>Campylobacterota</taxon>
        <taxon>Epsilonproteobacteria</taxon>
        <taxon>Campylobacterales</taxon>
        <taxon>Helicobacteraceae</taxon>
        <taxon>Helicobacter</taxon>
    </lineage>
</organism>
<evidence type="ECO:0000256" key="10">
    <source>
        <dbReference type="SAM" id="Phobius"/>
    </source>
</evidence>
<feature type="domain" description="CBS" evidence="11">
    <location>
        <begin position="224"/>
        <end position="283"/>
    </location>
</feature>
<feature type="transmembrane region" description="Helical" evidence="10">
    <location>
        <begin position="100"/>
        <end position="126"/>
    </location>
</feature>
<dbReference type="InterPro" id="IPR051676">
    <property type="entry name" value="UPF0053_domain"/>
</dbReference>
<dbReference type="Gene3D" id="3.10.580.10">
    <property type="entry name" value="CBS-domain"/>
    <property type="match status" value="1"/>
</dbReference>
<feature type="domain" description="CNNM transmembrane" evidence="12">
    <location>
        <begin position="2"/>
        <end position="205"/>
    </location>
</feature>
<dbReference type="PANTHER" id="PTHR43099:SF2">
    <property type="entry name" value="UPF0053 PROTEIN YRKA"/>
    <property type="match status" value="1"/>
</dbReference>
<dbReference type="Pfam" id="PF03471">
    <property type="entry name" value="CorC_HlyC"/>
    <property type="match status" value="1"/>
</dbReference>
<dbReference type="Proteomes" id="UP000250166">
    <property type="component" value="Unassembled WGS sequence"/>
</dbReference>
<dbReference type="PROSITE" id="PS51846">
    <property type="entry name" value="CNNM"/>
    <property type="match status" value="1"/>
</dbReference>
<evidence type="ECO:0000259" key="11">
    <source>
        <dbReference type="PROSITE" id="PS51371"/>
    </source>
</evidence>
<dbReference type="Gene3D" id="3.30.465.10">
    <property type="match status" value="1"/>
</dbReference>
<evidence type="ECO:0000256" key="9">
    <source>
        <dbReference type="PROSITE-ProRule" id="PRU01193"/>
    </source>
</evidence>
<evidence type="ECO:0000259" key="12">
    <source>
        <dbReference type="PROSITE" id="PS51846"/>
    </source>
</evidence>
<evidence type="ECO:0000313" key="13">
    <source>
        <dbReference type="EMBL" id="SQB98231.1"/>
    </source>
</evidence>
<accession>A0A2X3BBG4</accession>
<evidence type="ECO:0000256" key="5">
    <source>
        <dbReference type="ARBA" id="ARBA00022989"/>
    </source>
</evidence>
<keyword evidence="3 9" id="KW-0812">Transmembrane</keyword>
<dbReference type="Pfam" id="PF01595">
    <property type="entry name" value="CNNM"/>
    <property type="match status" value="1"/>
</dbReference>
<reference evidence="13 14" key="1">
    <citation type="submission" date="2018-06" db="EMBL/GenBank/DDBJ databases">
        <authorList>
            <consortium name="Pathogen Informatics"/>
            <person name="Doyle S."/>
        </authorList>
    </citation>
    <scope>NUCLEOTIDE SEQUENCE [LARGE SCALE GENOMIC DNA]</scope>
    <source>
        <strain evidence="13 14">NCTC13102</strain>
    </source>
</reference>
<dbReference type="FunFam" id="3.10.580.10:FF:000002">
    <property type="entry name" value="Magnesium/cobalt efflux protein CorC"/>
    <property type="match status" value="1"/>
</dbReference>
<evidence type="ECO:0000256" key="3">
    <source>
        <dbReference type="ARBA" id="ARBA00022692"/>
    </source>
</evidence>
<dbReference type="InterPro" id="IPR044751">
    <property type="entry name" value="Ion_transp-like_CBS"/>
</dbReference>
<dbReference type="GO" id="GO:0005886">
    <property type="term" value="C:plasma membrane"/>
    <property type="evidence" value="ECO:0007669"/>
    <property type="project" value="UniProtKB-SubCell"/>
</dbReference>